<dbReference type="Pfam" id="PF16282">
    <property type="entry name" value="SANT_DAMP1_like"/>
    <property type="match status" value="1"/>
</dbReference>
<evidence type="ECO:0000256" key="2">
    <source>
        <dbReference type="ARBA" id="ARBA00006918"/>
    </source>
</evidence>
<comment type="function">
    <text evidence="8">Component of the SWR1 complex which mediates the ATP-dependent exchange of histone H2A for the H2A variant HZT1 leading to transcriptional regulation of selected genes by chromatin remodeling. Component of the NuA4 histone acetyltransferase complex which is involved in transcriptional activation of selected genes principally by acetylation of nucleosomal histone H4 and H2A. The NuA4 complex is also involved in DNA repair.</text>
</comment>
<protein>
    <recommendedName>
        <fullName evidence="3">SWR1-complex protein 4</fullName>
    </recommendedName>
</protein>
<comment type="subcellular location">
    <subcellularLocation>
        <location evidence="1">Nucleus</location>
    </subcellularLocation>
</comment>
<name>A0ABP0EAK9_9ASCO</name>
<dbReference type="EMBL" id="OZ004254">
    <property type="protein sequence ID" value="CAK7896990.1"/>
    <property type="molecule type" value="Genomic_DNA"/>
</dbReference>
<evidence type="ECO:0000256" key="1">
    <source>
        <dbReference type="ARBA" id="ARBA00004123"/>
    </source>
</evidence>
<dbReference type="PANTHER" id="PTHR12855:SF10">
    <property type="entry name" value="DNA METHYLTRANSFERASE 1-ASSOCIATED PROTEIN 1"/>
    <property type="match status" value="1"/>
</dbReference>
<evidence type="ECO:0000256" key="4">
    <source>
        <dbReference type="ARBA" id="ARBA00022853"/>
    </source>
</evidence>
<keyword evidence="4" id="KW-0156">Chromatin regulator</keyword>
<dbReference type="InterPro" id="IPR032563">
    <property type="entry name" value="DAMP1_SANT-like"/>
</dbReference>
<evidence type="ECO:0000256" key="3">
    <source>
        <dbReference type="ARBA" id="ARBA00019132"/>
    </source>
</evidence>
<dbReference type="PANTHER" id="PTHR12855">
    <property type="entry name" value="DNA METHYLTRANSFERASE 1-ASSOCIATED PROTEIN 1 FAMILY MEMBER"/>
    <property type="match status" value="1"/>
</dbReference>
<dbReference type="Proteomes" id="UP001497600">
    <property type="component" value="Chromosome B"/>
</dbReference>
<keyword evidence="6" id="KW-0804">Transcription</keyword>
<feature type="region of interest" description="Disordered" evidence="9">
    <location>
        <begin position="445"/>
        <end position="474"/>
    </location>
</feature>
<sequence>MSANDILDVLNVQRDSQQQPAKKKQRIDHGQNPRQSGMARELYNLLGPNTPPVSLAGTSYTANNGIKDKINSKPSPWTRTTFQPQDQKASFHHWVKGSKELLEQEAGKPYFFDKFNTKLSLPELVDEETYAGYVEEFKEAEEQDRERIIAERRRIQERELERQREREEKEKAVRERQEKEKNKGAAVTKESATTSNSSNGSTTTDKSTTIPEPKVEAGSSQTTSQSAPVPAPTTKPKPVTTTTTTESVPAPTSTVEPPVTESTSTATPNAQQKPPQSKPELDDIEDIEIPEEWSYEETKLLFELCNAFELKWNIIYDRFNYPTERSLEDLKEHFYRVCYKVLEPESNTNPNLLESLKSFSKTKEIERKQYLENLLKRTPAEIAEEESLVIEARRFELAAKKMLVERSYLLNLLDSPQTSQSVSQYQSSQGLATLYNNLMIIDKHQKKRQQQQSLQKSSTSGSNEPIPPPIPIAASSSFKKERNFQTHLQQYLSGMLKQNPALAGSKQEPSAIQQLLAKRLTVKEEEAYGLHYHANDKINPGVTLRSQQRLPGLQQRQSVLKSVNNLLQELDIPTAGGTNWKPVMPTRKTMAKYDTLLRAVVALLDVKKGKDKLESEIKLIKAQRKL</sequence>
<evidence type="ECO:0000256" key="5">
    <source>
        <dbReference type="ARBA" id="ARBA00023015"/>
    </source>
</evidence>
<keyword evidence="12" id="KW-1185">Reference proteome</keyword>
<dbReference type="Gene3D" id="1.10.10.60">
    <property type="entry name" value="Homeodomain-like"/>
    <property type="match status" value="1"/>
</dbReference>
<evidence type="ECO:0000256" key="9">
    <source>
        <dbReference type="SAM" id="MobiDB-lite"/>
    </source>
</evidence>
<evidence type="ECO:0000313" key="11">
    <source>
        <dbReference type="EMBL" id="CAK7896990.1"/>
    </source>
</evidence>
<feature type="compositionally biased region" description="Low complexity" evidence="9">
    <location>
        <begin position="191"/>
        <end position="209"/>
    </location>
</feature>
<keyword evidence="5" id="KW-0805">Transcription regulation</keyword>
<organism evidence="11 12">
    <name type="scientific">[Candida] anglica</name>
    <dbReference type="NCBI Taxonomy" id="148631"/>
    <lineage>
        <taxon>Eukaryota</taxon>
        <taxon>Fungi</taxon>
        <taxon>Dikarya</taxon>
        <taxon>Ascomycota</taxon>
        <taxon>Saccharomycotina</taxon>
        <taxon>Pichiomycetes</taxon>
        <taxon>Debaryomycetaceae</taxon>
        <taxon>Kurtzmaniella</taxon>
    </lineage>
</organism>
<feature type="domain" description="Myb-like" evidence="10">
    <location>
        <begin position="289"/>
        <end position="340"/>
    </location>
</feature>
<feature type="compositionally biased region" description="Polar residues" evidence="9">
    <location>
        <begin position="260"/>
        <end position="275"/>
    </location>
</feature>
<keyword evidence="7" id="KW-0539">Nucleus</keyword>
<feature type="region of interest" description="Disordered" evidence="9">
    <location>
        <begin position="159"/>
        <end position="283"/>
    </location>
</feature>
<evidence type="ECO:0000256" key="6">
    <source>
        <dbReference type="ARBA" id="ARBA00023163"/>
    </source>
</evidence>
<gene>
    <name evidence="11" type="primary">SWC4</name>
    <name evidence="11" type="ORF">CAAN4_B07734</name>
</gene>
<comment type="similarity">
    <text evidence="2">Belongs to the SWC4 family.</text>
</comment>
<reference evidence="11 12" key="1">
    <citation type="submission" date="2024-01" db="EMBL/GenBank/DDBJ databases">
        <authorList>
            <consortium name="Genoscope - CEA"/>
            <person name="William W."/>
        </authorList>
    </citation>
    <scope>NUCLEOTIDE SEQUENCE [LARGE SCALE GENOMIC DNA]</scope>
    <source>
        <strain evidence="11 12">29B2s-10</strain>
    </source>
</reference>
<evidence type="ECO:0000313" key="12">
    <source>
        <dbReference type="Proteomes" id="UP001497600"/>
    </source>
</evidence>
<evidence type="ECO:0000256" key="7">
    <source>
        <dbReference type="ARBA" id="ARBA00023242"/>
    </source>
</evidence>
<evidence type="ECO:0000259" key="10">
    <source>
        <dbReference type="SMART" id="SM00717"/>
    </source>
</evidence>
<accession>A0ABP0EAK9</accession>
<feature type="compositionally biased region" description="Low complexity" evidence="9">
    <location>
        <begin position="236"/>
        <end position="254"/>
    </location>
</feature>
<feature type="compositionally biased region" description="Low complexity" evidence="9">
    <location>
        <begin position="450"/>
        <end position="462"/>
    </location>
</feature>
<evidence type="ECO:0000256" key="8">
    <source>
        <dbReference type="ARBA" id="ARBA00025264"/>
    </source>
</evidence>
<proteinExistence type="inferred from homology"/>
<dbReference type="SMART" id="SM00717">
    <property type="entry name" value="SANT"/>
    <property type="match status" value="1"/>
</dbReference>
<feature type="region of interest" description="Disordered" evidence="9">
    <location>
        <begin position="1"/>
        <end position="39"/>
    </location>
</feature>
<dbReference type="InterPro" id="IPR027109">
    <property type="entry name" value="Swc4/Dmap1"/>
</dbReference>
<feature type="compositionally biased region" description="Basic and acidic residues" evidence="9">
    <location>
        <begin position="159"/>
        <end position="183"/>
    </location>
</feature>
<dbReference type="InterPro" id="IPR001005">
    <property type="entry name" value="SANT/Myb"/>
</dbReference>